<feature type="transmembrane region" description="Helical" evidence="14">
    <location>
        <begin position="7"/>
        <end position="33"/>
    </location>
</feature>
<feature type="transmembrane region" description="Helical" evidence="14">
    <location>
        <begin position="171"/>
        <end position="193"/>
    </location>
</feature>
<dbReference type="Pfam" id="PF00512">
    <property type="entry name" value="HisKA"/>
    <property type="match status" value="1"/>
</dbReference>
<dbReference type="PROSITE" id="PS50109">
    <property type="entry name" value="HIS_KIN"/>
    <property type="match status" value="1"/>
</dbReference>
<dbReference type="InterPro" id="IPR003661">
    <property type="entry name" value="HisK_dim/P_dom"/>
</dbReference>
<dbReference type="InterPro" id="IPR003660">
    <property type="entry name" value="HAMP_dom"/>
</dbReference>
<evidence type="ECO:0000256" key="4">
    <source>
        <dbReference type="ARBA" id="ARBA00022475"/>
    </source>
</evidence>
<feature type="domain" description="Histidine kinase" evidence="15">
    <location>
        <begin position="262"/>
        <end position="482"/>
    </location>
</feature>
<keyword evidence="7 14" id="KW-0812">Transmembrane</keyword>
<evidence type="ECO:0000259" key="15">
    <source>
        <dbReference type="PROSITE" id="PS50109"/>
    </source>
</evidence>
<evidence type="ECO:0000256" key="2">
    <source>
        <dbReference type="ARBA" id="ARBA00004651"/>
    </source>
</evidence>
<evidence type="ECO:0000256" key="3">
    <source>
        <dbReference type="ARBA" id="ARBA00012438"/>
    </source>
</evidence>
<dbReference type="CDD" id="cd00082">
    <property type="entry name" value="HisKA"/>
    <property type="match status" value="1"/>
</dbReference>
<dbReference type="SUPFAM" id="SSF47384">
    <property type="entry name" value="Homodimeric domain of signal transducing histidine kinase"/>
    <property type="match status" value="1"/>
</dbReference>
<dbReference type="PROSITE" id="PS50885">
    <property type="entry name" value="HAMP"/>
    <property type="match status" value="1"/>
</dbReference>
<name>A0ABT9XVR8_9BACI</name>
<keyword evidence="11 14" id="KW-1133">Transmembrane helix</keyword>
<evidence type="ECO:0000256" key="9">
    <source>
        <dbReference type="ARBA" id="ARBA00022777"/>
    </source>
</evidence>
<dbReference type="SMART" id="SM00388">
    <property type="entry name" value="HisKA"/>
    <property type="match status" value="1"/>
</dbReference>
<keyword evidence="4" id="KW-1003">Cell membrane</keyword>
<protein>
    <recommendedName>
        <fullName evidence="3">histidine kinase</fullName>
        <ecNumber evidence="3">2.7.13.3</ecNumber>
    </recommendedName>
</protein>
<gene>
    <name evidence="17" type="ORF">J2S10_002854</name>
</gene>
<dbReference type="PRINTS" id="PR00344">
    <property type="entry name" value="BCTRLSENSOR"/>
</dbReference>
<dbReference type="PANTHER" id="PTHR45528:SF1">
    <property type="entry name" value="SENSOR HISTIDINE KINASE CPXA"/>
    <property type="match status" value="1"/>
</dbReference>
<sequence>MSIRLRLLISYLAMVLVPIFFVVVSALLVALLYRGDIKELRNIYLPPEHQHTLSEKDQLFIDLQRRSLKNPGQLADQSFLKKLDSQLSKSKTALLVRKGNKIIYRSSFLQGLDLEDLPAFGFYSEVDPLERNNNQFISIKKLDFFYPDNSEGSLFFVTNANSLANFVRSSYPILFIGLILILIVTNGLLTYFVSKSIIRPIRELQKAANQMKEGNLNIPIEAMSKDELGQLAQGFDEMRIRLKESIETQLAYEENRKELIANISHDLKTPITTIKGYVEGIRDGVANSPEKMDRYIQTIYTKSINLDRMIDELFLYSKLDLQRLPFYFERINFEHYLRDFVEELRFDLEEMKVEINLNIEKNGDYLITGDREHLKRVITNIVDNSLKYIDKEVKKLSFHLSSSDSYVLFKMEDNGPGIAEENLPLIFGRFYRADLARGTEKGGSGLGLSIAKRIIEGHKGAIWAESKQGQGTTILFTLKKAGEES</sequence>
<dbReference type="Gene3D" id="6.10.340.10">
    <property type="match status" value="1"/>
</dbReference>
<dbReference type="Pfam" id="PF02518">
    <property type="entry name" value="HATPase_c"/>
    <property type="match status" value="1"/>
</dbReference>
<dbReference type="InterPro" id="IPR036097">
    <property type="entry name" value="HisK_dim/P_sf"/>
</dbReference>
<dbReference type="SUPFAM" id="SSF158472">
    <property type="entry name" value="HAMP domain-like"/>
    <property type="match status" value="1"/>
</dbReference>
<dbReference type="Gene3D" id="1.10.287.130">
    <property type="match status" value="1"/>
</dbReference>
<evidence type="ECO:0000256" key="11">
    <source>
        <dbReference type="ARBA" id="ARBA00022989"/>
    </source>
</evidence>
<comment type="catalytic activity">
    <reaction evidence="1">
        <text>ATP + protein L-histidine = ADP + protein N-phospho-L-histidine.</text>
        <dbReference type="EC" id="2.7.13.3"/>
    </reaction>
</comment>
<dbReference type="SMART" id="SM00387">
    <property type="entry name" value="HATPase_c"/>
    <property type="match status" value="1"/>
</dbReference>
<reference evidence="17 18" key="1">
    <citation type="submission" date="2023-07" db="EMBL/GenBank/DDBJ databases">
        <title>Genomic Encyclopedia of Type Strains, Phase IV (KMG-IV): sequencing the most valuable type-strain genomes for metagenomic binning, comparative biology and taxonomic classification.</title>
        <authorList>
            <person name="Goeker M."/>
        </authorList>
    </citation>
    <scope>NUCLEOTIDE SEQUENCE [LARGE SCALE GENOMIC DNA]</scope>
    <source>
        <strain evidence="17 18">DSM 27594</strain>
    </source>
</reference>
<evidence type="ECO:0000256" key="7">
    <source>
        <dbReference type="ARBA" id="ARBA00022692"/>
    </source>
</evidence>
<organism evidence="17 18">
    <name type="scientific">Neobacillus ginsengisoli</name>
    <dbReference type="NCBI Taxonomy" id="904295"/>
    <lineage>
        <taxon>Bacteria</taxon>
        <taxon>Bacillati</taxon>
        <taxon>Bacillota</taxon>
        <taxon>Bacilli</taxon>
        <taxon>Bacillales</taxon>
        <taxon>Bacillaceae</taxon>
        <taxon>Neobacillus</taxon>
    </lineage>
</organism>
<keyword evidence="5" id="KW-0597">Phosphoprotein</keyword>
<dbReference type="PANTHER" id="PTHR45528">
    <property type="entry name" value="SENSOR HISTIDINE KINASE CPXA"/>
    <property type="match status" value="1"/>
</dbReference>
<evidence type="ECO:0000256" key="1">
    <source>
        <dbReference type="ARBA" id="ARBA00000085"/>
    </source>
</evidence>
<evidence type="ECO:0000256" key="6">
    <source>
        <dbReference type="ARBA" id="ARBA00022679"/>
    </source>
</evidence>
<keyword evidence="6" id="KW-0808">Transferase</keyword>
<dbReference type="InterPro" id="IPR050398">
    <property type="entry name" value="HssS/ArlS-like"/>
</dbReference>
<evidence type="ECO:0000313" key="18">
    <source>
        <dbReference type="Proteomes" id="UP001224122"/>
    </source>
</evidence>
<proteinExistence type="predicted"/>
<dbReference type="InterPro" id="IPR036890">
    <property type="entry name" value="HATPase_C_sf"/>
</dbReference>
<dbReference type="RefSeq" id="WP_307408810.1">
    <property type="nucleotide sequence ID" value="NZ_JAUSTW010000004.1"/>
</dbReference>
<keyword evidence="10" id="KW-0067">ATP-binding</keyword>
<evidence type="ECO:0000256" key="10">
    <source>
        <dbReference type="ARBA" id="ARBA00022840"/>
    </source>
</evidence>
<dbReference type="InterPro" id="IPR003594">
    <property type="entry name" value="HATPase_dom"/>
</dbReference>
<evidence type="ECO:0000313" key="17">
    <source>
        <dbReference type="EMBL" id="MDQ0199672.1"/>
    </source>
</evidence>
<keyword evidence="8" id="KW-0547">Nucleotide-binding</keyword>
<keyword evidence="9 17" id="KW-0418">Kinase</keyword>
<comment type="caution">
    <text evidence="17">The sequence shown here is derived from an EMBL/GenBank/DDBJ whole genome shotgun (WGS) entry which is preliminary data.</text>
</comment>
<keyword evidence="18" id="KW-1185">Reference proteome</keyword>
<dbReference type="EC" id="2.7.13.3" evidence="3"/>
<evidence type="ECO:0000256" key="14">
    <source>
        <dbReference type="SAM" id="Phobius"/>
    </source>
</evidence>
<keyword evidence="12" id="KW-0902">Two-component regulatory system</keyword>
<evidence type="ECO:0000256" key="13">
    <source>
        <dbReference type="ARBA" id="ARBA00023136"/>
    </source>
</evidence>
<dbReference type="GO" id="GO:0016301">
    <property type="term" value="F:kinase activity"/>
    <property type="evidence" value="ECO:0007669"/>
    <property type="project" value="UniProtKB-KW"/>
</dbReference>
<keyword evidence="13 14" id="KW-0472">Membrane</keyword>
<dbReference type="EMBL" id="JAUSTW010000004">
    <property type="protein sequence ID" value="MDQ0199672.1"/>
    <property type="molecule type" value="Genomic_DNA"/>
</dbReference>
<dbReference type="InterPro" id="IPR005467">
    <property type="entry name" value="His_kinase_dom"/>
</dbReference>
<dbReference type="Pfam" id="PF00672">
    <property type="entry name" value="HAMP"/>
    <property type="match status" value="1"/>
</dbReference>
<evidence type="ECO:0000256" key="8">
    <source>
        <dbReference type="ARBA" id="ARBA00022741"/>
    </source>
</evidence>
<dbReference type="Proteomes" id="UP001224122">
    <property type="component" value="Unassembled WGS sequence"/>
</dbReference>
<evidence type="ECO:0000259" key="16">
    <source>
        <dbReference type="PROSITE" id="PS50885"/>
    </source>
</evidence>
<comment type="subcellular location">
    <subcellularLocation>
        <location evidence="2">Cell membrane</location>
        <topology evidence="2">Multi-pass membrane protein</topology>
    </subcellularLocation>
</comment>
<dbReference type="SUPFAM" id="SSF55874">
    <property type="entry name" value="ATPase domain of HSP90 chaperone/DNA topoisomerase II/histidine kinase"/>
    <property type="match status" value="1"/>
</dbReference>
<feature type="domain" description="HAMP" evidence="16">
    <location>
        <begin position="195"/>
        <end position="247"/>
    </location>
</feature>
<accession>A0ABT9XVR8</accession>
<dbReference type="CDD" id="cd06225">
    <property type="entry name" value="HAMP"/>
    <property type="match status" value="1"/>
</dbReference>
<evidence type="ECO:0000256" key="12">
    <source>
        <dbReference type="ARBA" id="ARBA00023012"/>
    </source>
</evidence>
<dbReference type="SMART" id="SM00304">
    <property type="entry name" value="HAMP"/>
    <property type="match status" value="1"/>
</dbReference>
<dbReference type="Gene3D" id="3.30.565.10">
    <property type="entry name" value="Histidine kinase-like ATPase, C-terminal domain"/>
    <property type="match status" value="1"/>
</dbReference>
<evidence type="ECO:0000256" key="5">
    <source>
        <dbReference type="ARBA" id="ARBA00022553"/>
    </source>
</evidence>
<dbReference type="InterPro" id="IPR004358">
    <property type="entry name" value="Sig_transdc_His_kin-like_C"/>
</dbReference>
<dbReference type="CDD" id="cd00075">
    <property type="entry name" value="HATPase"/>
    <property type="match status" value="1"/>
</dbReference>